<keyword evidence="6 11" id="KW-0418">Kinase</keyword>
<organism evidence="11 12">
    <name type="scientific">Tessaracoccus bendigoensis DSM 12906</name>
    <dbReference type="NCBI Taxonomy" id="1123357"/>
    <lineage>
        <taxon>Bacteria</taxon>
        <taxon>Bacillati</taxon>
        <taxon>Actinomycetota</taxon>
        <taxon>Actinomycetes</taxon>
        <taxon>Propionibacteriales</taxon>
        <taxon>Propionibacteriaceae</taxon>
        <taxon>Tessaracoccus</taxon>
    </lineage>
</organism>
<dbReference type="EC" id="2.7.13.3" evidence="2"/>
<dbReference type="InterPro" id="IPR036890">
    <property type="entry name" value="HATPase_C_sf"/>
</dbReference>
<proteinExistence type="predicted"/>
<dbReference type="GO" id="GO:0000155">
    <property type="term" value="F:phosphorelay sensor kinase activity"/>
    <property type="evidence" value="ECO:0007669"/>
    <property type="project" value="InterPro"/>
</dbReference>
<keyword evidence="9" id="KW-1133">Transmembrane helix</keyword>
<gene>
    <name evidence="11" type="ORF">SAMN02745244_01040</name>
</gene>
<dbReference type="EMBL" id="FQZG01000014">
    <property type="protein sequence ID" value="SHI77688.1"/>
    <property type="molecule type" value="Genomic_DNA"/>
</dbReference>
<protein>
    <recommendedName>
        <fullName evidence="2">histidine kinase</fullName>
        <ecNumber evidence="2">2.7.13.3</ecNumber>
    </recommendedName>
</protein>
<comment type="catalytic activity">
    <reaction evidence="1">
        <text>ATP + protein L-histidine = ADP + protein N-phospho-L-histidine.</text>
        <dbReference type="EC" id="2.7.13.3"/>
    </reaction>
</comment>
<keyword evidence="4" id="KW-0808">Transferase</keyword>
<feature type="transmembrane region" description="Helical" evidence="9">
    <location>
        <begin position="68"/>
        <end position="96"/>
    </location>
</feature>
<evidence type="ECO:0000256" key="6">
    <source>
        <dbReference type="ARBA" id="ARBA00022777"/>
    </source>
</evidence>
<dbReference type="Pfam" id="PF07730">
    <property type="entry name" value="HisKA_3"/>
    <property type="match status" value="1"/>
</dbReference>
<evidence type="ECO:0000256" key="2">
    <source>
        <dbReference type="ARBA" id="ARBA00012438"/>
    </source>
</evidence>
<feature type="transmembrane region" description="Helical" evidence="9">
    <location>
        <begin position="135"/>
        <end position="159"/>
    </location>
</feature>
<evidence type="ECO:0000256" key="9">
    <source>
        <dbReference type="SAM" id="Phobius"/>
    </source>
</evidence>
<accession>A0A1M6DXE7</accession>
<dbReference type="GO" id="GO:0005524">
    <property type="term" value="F:ATP binding"/>
    <property type="evidence" value="ECO:0007669"/>
    <property type="project" value="UniProtKB-KW"/>
</dbReference>
<feature type="transmembrane region" description="Helical" evidence="9">
    <location>
        <begin position="43"/>
        <end position="62"/>
    </location>
</feature>
<evidence type="ECO:0000256" key="8">
    <source>
        <dbReference type="ARBA" id="ARBA00023012"/>
    </source>
</evidence>
<keyword evidence="5" id="KW-0547">Nucleotide-binding</keyword>
<keyword evidence="9" id="KW-0472">Membrane</keyword>
<sequence length="392" mass="41830">MPLTTQTVPPRGRLVRGAFAAGALVVDLWVWGGDTRTATGGSASVALIVAIACLGYASLAIWRSPIPGYVALWTLSLVGLAVPSIVSFAGFLVGLFLMARLMHLRPALFALAGSVVPIIVNTTAAMRLHPESDSLFLFTNAGLWMLTMLTTWVIGRVLAQNDQRLKTERRWAGEALSEAISVERLRISRDIHDIVAHSLTGIILQSAGARVGLARKTVTNTDIDLALESIQHAGEQSMRELHRLLGMLRETDQSAATSYGLEALGQLTDEARLSGVDVVVRTNGQPVELDPSIARTVYRVVQEGLSNAMKHGGTGTRIEVTSDWLSDSVTVTVHNTFGVGVTATTPSGGFGIVGLRERVSVSGGRLEAGSTADGYLLQATLPTTDHTFLEDR</sequence>
<evidence type="ECO:0000256" key="4">
    <source>
        <dbReference type="ARBA" id="ARBA00022679"/>
    </source>
</evidence>
<keyword evidence="9" id="KW-0812">Transmembrane</keyword>
<reference evidence="11 12" key="1">
    <citation type="submission" date="2016-11" db="EMBL/GenBank/DDBJ databases">
        <authorList>
            <person name="Jaros S."/>
            <person name="Januszkiewicz K."/>
            <person name="Wedrychowicz H."/>
        </authorList>
    </citation>
    <scope>NUCLEOTIDE SEQUENCE [LARGE SCALE GENOMIC DNA]</scope>
    <source>
        <strain evidence="11 12">DSM 12906</strain>
    </source>
</reference>
<dbReference type="Proteomes" id="UP000184512">
    <property type="component" value="Unassembled WGS sequence"/>
</dbReference>
<keyword evidence="3" id="KW-0597">Phosphoprotein</keyword>
<dbReference type="Gene3D" id="3.30.565.10">
    <property type="entry name" value="Histidine kinase-like ATPase, C-terminal domain"/>
    <property type="match status" value="1"/>
</dbReference>
<dbReference type="STRING" id="1123357.SAMN02745244_01040"/>
<dbReference type="GO" id="GO:0016020">
    <property type="term" value="C:membrane"/>
    <property type="evidence" value="ECO:0007669"/>
    <property type="project" value="InterPro"/>
</dbReference>
<feature type="transmembrane region" description="Helical" evidence="9">
    <location>
        <begin position="14"/>
        <end position="31"/>
    </location>
</feature>
<dbReference type="GO" id="GO:0046983">
    <property type="term" value="F:protein dimerization activity"/>
    <property type="evidence" value="ECO:0007669"/>
    <property type="project" value="InterPro"/>
</dbReference>
<dbReference type="AlphaFoldDB" id="A0A1M6DXE7"/>
<dbReference type="CDD" id="cd16917">
    <property type="entry name" value="HATPase_UhpB-NarQ-NarX-like"/>
    <property type="match status" value="1"/>
</dbReference>
<dbReference type="PANTHER" id="PTHR24421">
    <property type="entry name" value="NITRATE/NITRITE SENSOR PROTEIN NARX-RELATED"/>
    <property type="match status" value="1"/>
</dbReference>
<evidence type="ECO:0000256" key="7">
    <source>
        <dbReference type="ARBA" id="ARBA00022840"/>
    </source>
</evidence>
<evidence type="ECO:0000256" key="3">
    <source>
        <dbReference type="ARBA" id="ARBA00022553"/>
    </source>
</evidence>
<dbReference type="OrthoDB" id="227596at2"/>
<dbReference type="Gene3D" id="1.20.5.1930">
    <property type="match status" value="1"/>
</dbReference>
<keyword evidence="8" id="KW-0902">Two-component regulatory system</keyword>
<name>A0A1M6DXE7_9ACTN</name>
<evidence type="ECO:0000313" key="12">
    <source>
        <dbReference type="Proteomes" id="UP000184512"/>
    </source>
</evidence>
<dbReference type="PANTHER" id="PTHR24421:SF10">
    <property type="entry name" value="NITRATE_NITRITE SENSOR PROTEIN NARQ"/>
    <property type="match status" value="1"/>
</dbReference>
<feature type="domain" description="Signal transduction histidine kinase subgroup 3 dimerisation and phosphoacceptor" evidence="10">
    <location>
        <begin position="183"/>
        <end position="252"/>
    </location>
</feature>
<evidence type="ECO:0000256" key="1">
    <source>
        <dbReference type="ARBA" id="ARBA00000085"/>
    </source>
</evidence>
<evidence type="ECO:0000259" key="10">
    <source>
        <dbReference type="Pfam" id="PF07730"/>
    </source>
</evidence>
<dbReference type="InterPro" id="IPR011712">
    <property type="entry name" value="Sig_transdc_His_kin_sub3_dim/P"/>
</dbReference>
<evidence type="ECO:0000256" key="5">
    <source>
        <dbReference type="ARBA" id="ARBA00022741"/>
    </source>
</evidence>
<keyword evidence="7" id="KW-0067">ATP-binding</keyword>
<keyword evidence="12" id="KW-1185">Reference proteome</keyword>
<evidence type="ECO:0000313" key="11">
    <source>
        <dbReference type="EMBL" id="SHI77688.1"/>
    </source>
</evidence>
<dbReference type="SUPFAM" id="SSF55874">
    <property type="entry name" value="ATPase domain of HSP90 chaperone/DNA topoisomerase II/histidine kinase"/>
    <property type="match status" value="1"/>
</dbReference>
<dbReference type="InterPro" id="IPR050482">
    <property type="entry name" value="Sensor_HK_TwoCompSys"/>
</dbReference>
<feature type="transmembrane region" description="Helical" evidence="9">
    <location>
        <begin position="108"/>
        <end position="129"/>
    </location>
</feature>